<reference evidence="11" key="1">
    <citation type="submission" date="2020-05" db="UniProtKB">
        <authorList>
            <consortium name="EnsemblMetazoa"/>
        </authorList>
    </citation>
    <scope>IDENTIFICATION</scope>
    <source>
        <strain evidence="11">TTRI</strain>
    </source>
</reference>
<keyword evidence="5" id="KW-0539">Nucleus</keyword>
<feature type="region of interest" description="Disordered" evidence="9">
    <location>
        <begin position="1"/>
        <end position="23"/>
    </location>
</feature>
<evidence type="ECO:0000256" key="1">
    <source>
        <dbReference type="ARBA" id="ARBA00004123"/>
    </source>
</evidence>
<evidence type="ECO:0000256" key="6">
    <source>
        <dbReference type="ARBA" id="ARBA00026003"/>
    </source>
</evidence>
<dbReference type="PANTHER" id="PTHR10953">
    <property type="entry name" value="UBIQUITIN-ACTIVATING ENZYME E1"/>
    <property type="match status" value="1"/>
</dbReference>
<evidence type="ECO:0000256" key="2">
    <source>
        <dbReference type="ARBA" id="ARBA00004718"/>
    </source>
</evidence>
<dbReference type="VEuPathDB" id="VectorBase:GAUT027223"/>
<evidence type="ECO:0000256" key="4">
    <source>
        <dbReference type="ARBA" id="ARBA00022786"/>
    </source>
</evidence>
<dbReference type="InterPro" id="IPR000594">
    <property type="entry name" value="ThiF_NAD_FAD-bd"/>
</dbReference>
<dbReference type="InterPro" id="IPR045886">
    <property type="entry name" value="ThiF/MoeB/HesA"/>
</dbReference>
<evidence type="ECO:0000256" key="8">
    <source>
        <dbReference type="ARBA" id="ARBA00044354"/>
    </source>
</evidence>
<name>A0A1A9V662_GLOAU</name>
<evidence type="ECO:0000256" key="7">
    <source>
        <dbReference type="ARBA" id="ARBA00044187"/>
    </source>
</evidence>
<organism evidence="11 12">
    <name type="scientific">Glossina austeni</name>
    <name type="common">Savannah tsetse fly</name>
    <dbReference type="NCBI Taxonomy" id="7395"/>
    <lineage>
        <taxon>Eukaryota</taxon>
        <taxon>Metazoa</taxon>
        <taxon>Ecdysozoa</taxon>
        <taxon>Arthropoda</taxon>
        <taxon>Hexapoda</taxon>
        <taxon>Insecta</taxon>
        <taxon>Pterygota</taxon>
        <taxon>Neoptera</taxon>
        <taxon>Endopterygota</taxon>
        <taxon>Diptera</taxon>
        <taxon>Brachycera</taxon>
        <taxon>Muscomorpha</taxon>
        <taxon>Hippoboscoidea</taxon>
        <taxon>Glossinidae</taxon>
        <taxon>Glossina</taxon>
    </lineage>
</organism>
<dbReference type="Gene3D" id="3.40.50.720">
    <property type="entry name" value="NAD(P)-binding Rossmann-like Domain"/>
    <property type="match status" value="1"/>
</dbReference>
<evidence type="ECO:0000256" key="9">
    <source>
        <dbReference type="SAM" id="MobiDB-lite"/>
    </source>
</evidence>
<proteinExistence type="inferred from homology"/>
<evidence type="ECO:0000313" key="11">
    <source>
        <dbReference type="EnsemblMetazoa" id="GAUT027223-PA"/>
    </source>
</evidence>
<dbReference type="Proteomes" id="UP000078200">
    <property type="component" value="Unassembled WGS sequence"/>
</dbReference>
<dbReference type="FunFam" id="3.40.50.720:FF:000744">
    <property type="entry name" value="Smt3 activating enzyme 1"/>
    <property type="match status" value="1"/>
</dbReference>
<dbReference type="SUPFAM" id="SSF69572">
    <property type="entry name" value="Activating enzymes of the ubiquitin-like proteins"/>
    <property type="match status" value="1"/>
</dbReference>
<dbReference type="EnsemblMetazoa" id="GAUT027223-RA">
    <property type="protein sequence ID" value="GAUT027223-PA"/>
    <property type="gene ID" value="GAUT027223"/>
</dbReference>
<dbReference type="GO" id="GO:0019948">
    <property type="term" value="F:SUMO activating enzyme activity"/>
    <property type="evidence" value="ECO:0007669"/>
    <property type="project" value="TreeGrafter"/>
</dbReference>
<dbReference type="AlphaFoldDB" id="A0A1A9V662"/>
<accession>A0A1A9V662</accession>
<evidence type="ECO:0000259" key="10">
    <source>
        <dbReference type="Pfam" id="PF00899"/>
    </source>
</evidence>
<dbReference type="GO" id="GO:0005737">
    <property type="term" value="C:cytoplasm"/>
    <property type="evidence" value="ECO:0007669"/>
    <property type="project" value="TreeGrafter"/>
</dbReference>
<dbReference type="InterPro" id="IPR000011">
    <property type="entry name" value="UBQ/SUMO-activ_enz_E1-like"/>
</dbReference>
<comment type="subcellular location">
    <subcellularLocation>
        <location evidence="1">Nucleus</location>
    </subcellularLocation>
</comment>
<dbReference type="InterPro" id="IPR035985">
    <property type="entry name" value="Ubiquitin-activating_enz"/>
</dbReference>
<dbReference type="CDD" id="cd01492">
    <property type="entry name" value="Aos1_SUMO"/>
    <property type="match status" value="1"/>
</dbReference>
<sequence length="343" mass="38305">MGEPMDINGPSTNRAPETELTETENELYDRQIRLWGLESQKRLGAAKVLISGLSGVGAEIAKNIILAGVSAVKLNDHRIVTEEDFCAQFLTPRSAVGKNRAEASVERARALNPMVKISVDKEPLVGKKAEFFAEFDVVVIIGALDSELLRINEICREKGIKFFSGDVWGTFGYCFADLQDHSYFEDVVKHKVVSEPNEKTKTEVVTTTIQKELKFPSYASISQFDVNTPTFQKKLKRTGPAFILLRILQMFRDKHNRDPSYLSRQEDIKELMCLAQELISAPFVPSDMLEYVFSQISPSAAVVGGVLAQEIIKVVTKKEAPHRNVFLFDPETCCGFVETVGVH</sequence>
<dbReference type="Pfam" id="PF00899">
    <property type="entry name" value="ThiF"/>
    <property type="match status" value="1"/>
</dbReference>
<dbReference type="GO" id="GO:0031510">
    <property type="term" value="C:SUMO activating enzyme complex"/>
    <property type="evidence" value="ECO:0007669"/>
    <property type="project" value="TreeGrafter"/>
</dbReference>
<keyword evidence="4" id="KW-0833">Ubl conjugation pathway</keyword>
<dbReference type="GO" id="GO:0016925">
    <property type="term" value="P:protein sumoylation"/>
    <property type="evidence" value="ECO:0007669"/>
    <property type="project" value="TreeGrafter"/>
</dbReference>
<evidence type="ECO:0000256" key="5">
    <source>
        <dbReference type="ARBA" id="ARBA00023242"/>
    </source>
</evidence>
<dbReference type="PANTHER" id="PTHR10953:SF162">
    <property type="entry name" value="SUMO-ACTIVATING ENZYME SUBUNIT 1"/>
    <property type="match status" value="1"/>
</dbReference>
<keyword evidence="12" id="KW-1185">Reference proteome</keyword>
<protein>
    <recommendedName>
        <fullName evidence="7">SUMO-activating enzyme subunit 1</fullName>
    </recommendedName>
    <alternativeName>
        <fullName evidence="8">Ubiquitin-like 1-activating enzyme E1A</fullName>
    </alternativeName>
</protein>
<comment type="similarity">
    <text evidence="3">Belongs to the ubiquitin-activating E1 family.</text>
</comment>
<feature type="domain" description="THIF-type NAD/FAD binding fold" evidence="10">
    <location>
        <begin position="28"/>
        <end position="328"/>
    </location>
</feature>
<comment type="subunit">
    <text evidence="6">Heterodimer of SAE1 and UBA2/SAE2. The heterodimer corresponds to the two domains that are encoded on a single polypeptide chain in ubiquitin-activating enzyme E1. Interacts with UBE2I.</text>
</comment>
<evidence type="ECO:0000256" key="3">
    <source>
        <dbReference type="ARBA" id="ARBA00005673"/>
    </source>
</evidence>
<dbReference type="STRING" id="7395.A0A1A9V662"/>
<comment type="pathway">
    <text evidence="2">Protein modification; protein sumoylation.</text>
</comment>
<dbReference type="PRINTS" id="PR01849">
    <property type="entry name" value="UBIQUITINACT"/>
</dbReference>
<evidence type="ECO:0000313" key="12">
    <source>
        <dbReference type="Proteomes" id="UP000078200"/>
    </source>
</evidence>